<dbReference type="InterPro" id="IPR003488">
    <property type="entry name" value="DprA"/>
</dbReference>
<dbReference type="InterPro" id="IPR036388">
    <property type="entry name" value="WH-like_DNA-bd_sf"/>
</dbReference>
<feature type="domain" description="DprA winged helix" evidence="3">
    <location>
        <begin position="298"/>
        <end position="350"/>
    </location>
</feature>
<dbReference type="SUPFAM" id="SSF102405">
    <property type="entry name" value="MCP/YpsA-like"/>
    <property type="match status" value="1"/>
</dbReference>
<accession>A0A7C1G4T7</accession>
<sequence>MDERTAWIGFHAIEGVSLRWLERLLEQYGSALAAWQAPEAELRALGLPEGPLARLLAARRSGLPEKVLQQAAQAGAQVLVYPDEEYPPLLREIASPPLALFVRGTLEPRDVRAVALVGTREASNYGVQVARVFAAEFAQAGVTVVSGLARGIDRAAHEAALEAGGRTIAVLGTGIDVVYPAGHRGLAQRIVEHGALVTEFLPGTPPHAGNFPVRNRIISGLSLGVVVVEAPERSGALITANFALDQNRAVYAVPGPIFSAGTSGILRLLREGATPVGTARDVLEDLQLEARQLALPVAPRVPEAARPVIAALGREAKHIDELAAELGLGIAQLSALLLELQLEGLVTHLGAQHYALAGPVLARGGKR</sequence>
<reference evidence="4" key="1">
    <citation type="journal article" date="2020" name="mSystems">
        <title>Genome- and Community-Level Interaction Insights into Carbon Utilization and Element Cycling Functions of Hydrothermarchaeota in Hydrothermal Sediment.</title>
        <authorList>
            <person name="Zhou Z."/>
            <person name="Liu Y."/>
            <person name="Xu W."/>
            <person name="Pan J."/>
            <person name="Luo Z.H."/>
            <person name="Li M."/>
        </authorList>
    </citation>
    <scope>NUCLEOTIDE SEQUENCE [LARGE SCALE GENOMIC DNA]</scope>
    <source>
        <strain evidence="4">SpSt-222</strain>
    </source>
</reference>
<dbReference type="EMBL" id="DSJL01000011">
    <property type="protein sequence ID" value="HEF65386.1"/>
    <property type="molecule type" value="Genomic_DNA"/>
</dbReference>
<evidence type="ECO:0000259" key="2">
    <source>
        <dbReference type="Pfam" id="PF02481"/>
    </source>
</evidence>
<protein>
    <submittedName>
        <fullName evidence="4">DNA-protecting protein DprA</fullName>
    </submittedName>
</protein>
<dbReference type="AlphaFoldDB" id="A0A7C1G4T7"/>
<dbReference type="InterPro" id="IPR041614">
    <property type="entry name" value="DprA_WH"/>
</dbReference>
<dbReference type="Gene3D" id="3.40.50.450">
    <property type="match status" value="1"/>
</dbReference>
<organism evidence="4">
    <name type="scientific">Thermomicrobium roseum</name>
    <dbReference type="NCBI Taxonomy" id="500"/>
    <lineage>
        <taxon>Bacteria</taxon>
        <taxon>Pseudomonadati</taxon>
        <taxon>Thermomicrobiota</taxon>
        <taxon>Thermomicrobia</taxon>
        <taxon>Thermomicrobiales</taxon>
        <taxon>Thermomicrobiaceae</taxon>
        <taxon>Thermomicrobium</taxon>
    </lineage>
</organism>
<dbReference type="GO" id="GO:0009294">
    <property type="term" value="P:DNA-mediated transformation"/>
    <property type="evidence" value="ECO:0007669"/>
    <property type="project" value="InterPro"/>
</dbReference>
<comment type="similarity">
    <text evidence="1">Belongs to the DprA/Smf family.</text>
</comment>
<name>A0A7C1G4T7_THERO</name>
<dbReference type="InterPro" id="IPR057666">
    <property type="entry name" value="DrpA_SLOG"/>
</dbReference>
<evidence type="ECO:0000256" key="1">
    <source>
        <dbReference type="ARBA" id="ARBA00006525"/>
    </source>
</evidence>
<comment type="caution">
    <text evidence="4">The sequence shown here is derived from an EMBL/GenBank/DDBJ whole genome shotgun (WGS) entry which is preliminary data.</text>
</comment>
<dbReference type="PANTHER" id="PTHR43022:SF1">
    <property type="entry name" value="PROTEIN SMF"/>
    <property type="match status" value="1"/>
</dbReference>
<dbReference type="Pfam" id="PF17782">
    <property type="entry name" value="WHD_DprA"/>
    <property type="match status" value="1"/>
</dbReference>
<evidence type="ECO:0000259" key="3">
    <source>
        <dbReference type="Pfam" id="PF17782"/>
    </source>
</evidence>
<gene>
    <name evidence="4" type="primary">dprA</name>
    <name evidence="4" type="ORF">ENP47_07295</name>
</gene>
<proteinExistence type="inferred from homology"/>
<dbReference type="PANTHER" id="PTHR43022">
    <property type="entry name" value="PROTEIN SMF"/>
    <property type="match status" value="1"/>
</dbReference>
<dbReference type="NCBIfam" id="TIGR00732">
    <property type="entry name" value="dprA"/>
    <property type="match status" value="1"/>
</dbReference>
<dbReference type="Gene3D" id="1.10.10.10">
    <property type="entry name" value="Winged helix-like DNA-binding domain superfamily/Winged helix DNA-binding domain"/>
    <property type="match status" value="1"/>
</dbReference>
<evidence type="ECO:0000313" key="4">
    <source>
        <dbReference type="EMBL" id="HEF65386.1"/>
    </source>
</evidence>
<dbReference type="Pfam" id="PF02481">
    <property type="entry name" value="DNA_processg_A"/>
    <property type="match status" value="1"/>
</dbReference>
<feature type="domain" description="Smf/DprA SLOG" evidence="2">
    <location>
        <begin position="78"/>
        <end position="286"/>
    </location>
</feature>